<feature type="region of interest" description="Disordered" evidence="1">
    <location>
        <begin position="822"/>
        <end position="851"/>
    </location>
</feature>
<name>A0A2G8K4W3_STIJA</name>
<dbReference type="EMBL" id="MRZV01000886">
    <property type="protein sequence ID" value="PIK42979.1"/>
    <property type="molecule type" value="Genomic_DNA"/>
</dbReference>
<proteinExistence type="predicted"/>
<keyword evidence="3" id="KW-1185">Reference proteome</keyword>
<dbReference type="Proteomes" id="UP000230750">
    <property type="component" value="Unassembled WGS sequence"/>
</dbReference>
<evidence type="ECO:0000313" key="2">
    <source>
        <dbReference type="EMBL" id="PIK42979.1"/>
    </source>
</evidence>
<dbReference type="InterPro" id="IPR027417">
    <property type="entry name" value="P-loop_NTPase"/>
</dbReference>
<organism evidence="2 3">
    <name type="scientific">Stichopus japonicus</name>
    <name type="common">Sea cucumber</name>
    <dbReference type="NCBI Taxonomy" id="307972"/>
    <lineage>
        <taxon>Eukaryota</taxon>
        <taxon>Metazoa</taxon>
        <taxon>Echinodermata</taxon>
        <taxon>Eleutherozoa</taxon>
        <taxon>Echinozoa</taxon>
        <taxon>Holothuroidea</taxon>
        <taxon>Aspidochirotacea</taxon>
        <taxon>Aspidochirotida</taxon>
        <taxon>Stichopodidae</taxon>
        <taxon>Apostichopus</taxon>
    </lineage>
</organism>
<accession>A0A2G8K4W3</accession>
<dbReference type="SUPFAM" id="SSF52540">
    <property type="entry name" value="P-loop containing nucleoside triphosphate hydrolases"/>
    <property type="match status" value="1"/>
</dbReference>
<feature type="compositionally biased region" description="Polar residues" evidence="1">
    <location>
        <begin position="838"/>
        <end position="848"/>
    </location>
</feature>
<reference evidence="2 3" key="1">
    <citation type="journal article" date="2017" name="PLoS Biol.">
        <title>The sea cucumber genome provides insights into morphological evolution and visceral regeneration.</title>
        <authorList>
            <person name="Zhang X."/>
            <person name="Sun L."/>
            <person name="Yuan J."/>
            <person name="Sun Y."/>
            <person name="Gao Y."/>
            <person name="Zhang L."/>
            <person name="Li S."/>
            <person name="Dai H."/>
            <person name="Hamel J.F."/>
            <person name="Liu C."/>
            <person name="Yu Y."/>
            <person name="Liu S."/>
            <person name="Lin W."/>
            <person name="Guo K."/>
            <person name="Jin S."/>
            <person name="Xu P."/>
            <person name="Storey K.B."/>
            <person name="Huan P."/>
            <person name="Zhang T."/>
            <person name="Zhou Y."/>
            <person name="Zhang J."/>
            <person name="Lin C."/>
            <person name="Li X."/>
            <person name="Xing L."/>
            <person name="Huo D."/>
            <person name="Sun M."/>
            <person name="Wang L."/>
            <person name="Mercier A."/>
            <person name="Li F."/>
            <person name="Yang H."/>
            <person name="Xiang J."/>
        </authorList>
    </citation>
    <scope>NUCLEOTIDE SEQUENCE [LARGE SCALE GENOMIC DNA]</scope>
    <source>
        <strain evidence="2">Shaxun</strain>
        <tissue evidence="2">Muscle</tissue>
    </source>
</reference>
<dbReference type="OrthoDB" id="6052143at2759"/>
<dbReference type="PROSITE" id="PS00675">
    <property type="entry name" value="SIGMA54_INTERACT_1"/>
    <property type="match status" value="1"/>
</dbReference>
<sequence>MDAIDSDSTFKQNEDGQPVSENSTSITQELQLMTSLKEDILQRIDNGFKTLNSALDHQSRRIDQLEHSLTLTLLNANYGPGSCVSYGGHRHAKQRRDYYYQRFLQKIEELWILQHQNVEIDNYEDGRSVHTVSTAKDIQKVKESASIYLKRVQSEDQSFKDEYNNYEDMNQDCALYRILWLPEKDLPCSEKLWIKQAEVSVGGGEQTSFREATTEYIDEHFKDDGVYRVPPFWFHTDAIKRNSQKSKNDLTLYSDEELRELKTLLKPKQIENILTVRNADRAVESVVKILQKWAEFSSENMFIFTNYKYQDYLNNVKSNVLVTDIKGDHDIMAISQKYGVLFFQVKSCELIDNNYLNLKHKAQNAMSQAMKDKFVFLQSNRDLPYVTVKSPIYGFAALPNLQEKDLKQCNLCVHHAALILTAPALTNINQFSFWLKNALYTVGRKDHSDAFSHQQFREICGRYVGLASSVSVPTVASAIHKSGKKLSLSFLTPVQLRVRNSNRKFMIIAGDTGTGKSLILASKARQICQQSNTDEAKCKINIITCTDINDSLFCALKMSYRSSQQLEMFLSNLKIKISPFRVLHENEQGQNFKVTPELLLDTIRKLTKPQTSSGGVQHIFMDEVPFELLKSAKELLEDEVENIPYESFVWMTVSTHTYRVDSRNCKDPRWIKDHMPSNFQFEYLDLVKRVPRSLFKIIKEIQAITGNGHSQFSKCGHVIDGLKPLLYRLQNCSCSLQQQEPDYMRCACVEERIYQTFSRIFRDLVGVDNMNDITIVLHNFAIHGNSFKDLKHLLDKTFNRLGIELIWSTVLYKSPIATDRELSPGNLTTQTTDDRQEVINNPDVNASSDSDDEGDYLFNLAGNLFKDQLQEGNCTATGEDPPTVASPVRRDEKRKGQIMVVDTRTFVGCEGKVLISLDQCGMFHHFRGERGVGWHRISLVRCVAQYIYVTWSEEEAAQNWRKYLNEYEMDVRARNNLNKVQLQFREDQISQGLAASYKTSCLEKLMRKDLFTEK</sequence>
<comment type="caution">
    <text evidence="2">The sequence shown here is derived from an EMBL/GenBank/DDBJ whole genome shotgun (WGS) entry which is preliminary data.</text>
</comment>
<gene>
    <name evidence="2" type="ORF">BSL78_20160</name>
</gene>
<evidence type="ECO:0000313" key="3">
    <source>
        <dbReference type="Proteomes" id="UP000230750"/>
    </source>
</evidence>
<dbReference type="InterPro" id="IPR025662">
    <property type="entry name" value="Sigma_54_int_dom_ATP-bd_1"/>
</dbReference>
<evidence type="ECO:0000256" key="1">
    <source>
        <dbReference type="SAM" id="MobiDB-lite"/>
    </source>
</evidence>
<dbReference type="AlphaFoldDB" id="A0A2G8K4W3"/>
<protein>
    <submittedName>
        <fullName evidence="2">Uncharacterized protein</fullName>
    </submittedName>
</protein>
<feature type="compositionally biased region" description="Polar residues" evidence="1">
    <location>
        <begin position="1"/>
        <end position="11"/>
    </location>
</feature>
<feature type="region of interest" description="Disordered" evidence="1">
    <location>
        <begin position="1"/>
        <end position="24"/>
    </location>
</feature>